<evidence type="ECO:0000313" key="1">
    <source>
        <dbReference type="EMBL" id="MBX48559.1"/>
    </source>
</evidence>
<dbReference type="AlphaFoldDB" id="A0A2P2P1K6"/>
<reference evidence="1" key="1">
    <citation type="submission" date="2018-02" db="EMBL/GenBank/DDBJ databases">
        <title>Rhizophora mucronata_Transcriptome.</title>
        <authorList>
            <person name="Meera S.P."/>
            <person name="Sreeshan A."/>
            <person name="Augustine A."/>
        </authorList>
    </citation>
    <scope>NUCLEOTIDE SEQUENCE</scope>
    <source>
        <tissue evidence="1">Leaf</tissue>
    </source>
</reference>
<name>A0A2P2P1K6_RHIMU</name>
<accession>A0A2P2P1K6</accession>
<sequence>MVIMVLPMINFFPQYFTNSISFLCCSCTYNGVCTITYI</sequence>
<protein>
    <submittedName>
        <fullName evidence="1">Uncharacterized protein</fullName>
    </submittedName>
</protein>
<organism evidence="1">
    <name type="scientific">Rhizophora mucronata</name>
    <name type="common">Asiatic mangrove</name>
    <dbReference type="NCBI Taxonomy" id="61149"/>
    <lineage>
        <taxon>Eukaryota</taxon>
        <taxon>Viridiplantae</taxon>
        <taxon>Streptophyta</taxon>
        <taxon>Embryophyta</taxon>
        <taxon>Tracheophyta</taxon>
        <taxon>Spermatophyta</taxon>
        <taxon>Magnoliopsida</taxon>
        <taxon>eudicotyledons</taxon>
        <taxon>Gunneridae</taxon>
        <taxon>Pentapetalae</taxon>
        <taxon>rosids</taxon>
        <taxon>fabids</taxon>
        <taxon>Malpighiales</taxon>
        <taxon>Rhizophoraceae</taxon>
        <taxon>Rhizophora</taxon>
    </lineage>
</organism>
<dbReference type="EMBL" id="GGEC01068075">
    <property type="protein sequence ID" value="MBX48559.1"/>
    <property type="molecule type" value="Transcribed_RNA"/>
</dbReference>
<proteinExistence type="predicted"/>